<keyword evidence="1" id="KW-0175">Coiled coil</keyword>
<feature type="compositionally biased region" description="Polar residues" evidence="2">
    <location>
        <begin position="1"/>
        <end position="10"/>
    </location>
</feature>
<feature type="region of interest" description="Disordered" evidence="2">
    <location>
        <begin position="384"/>
        <end position="429"/>
    </location>
</feature>
<feature type="compositionally biased region" description="Polar residues" evidence="2">
    <location>
        <begin position="1009"/>
        <end position="1029"/>
    </location>
</feature>
<feature type="compositionally biased region" description="Low complexity" evidence="2">
    <location>
        <begin position="384"/>
        <end position="421"/>
    </location>
</feature>
<evidence type="ECO:0000256" key="1">
    <source>
        <dbReference type="SAM" id="Coils"/>
    </source>
</evidence>
<organism evidence="3 4">
    <name type="scientific">Lophiotrema nucula</name>
    <dbReference type="NCBI Taxonomy" id="690887"/>
    <lineage>
        <taxon>Eukaryota</taxon>
        <taxon>Fungi</taxon>
        <taxon>Dikarya</taxon>
        <taxon>Ascomycota</taxon>
        <taxon>Pezizomycotina</taxon>
        <taxon>Dothideomycetes</taxon>
        <taxon>Pleosporomycetidae</taxon>
        <taxon>Pleosporales</taxon>
        <taxon>Lophiotremataceae</taxon>
        <taxon>Lophiotrema</taxon>
    </lineage>
</organism>
<feature type="compositionally biased region" description="Polar residues" evidence="2">
    <location>
        <begin position="101"/>
        <end position="115"/>
    </location>
</feature>
<feature type="compositionally biased region" description="Low complexity" evidence="2">
    <location>
        <begin position="545"/>
        <end position="563"/>
    </location>
</feature>
<dbReference type="OrthoDB" id="1883964at2759"/>
<reference evidence="3" key="1">
    <citation type="journal article" date="2020" name="Stud. Mycol.">
        <title>101 Dothideomycetes genomes: a test case for predicting lifestyles and emergence of pathogens.</title>
        <authorList>
            <person name="Haridas S."/>
            <person name="Albert R."/>
            <person name="Binder M."/>
            <person name="Bloem J."/>
            <person name="Labutti K."/>
            <person name="Salamov A."/>
            <person name="Andreopoulos B."/>
            <person name="Baker S."/>
            <person name="Barry K."/>
            <person name="Bills G."/>
            <person name="Bluhm B."/>
            <person name="Cannon C."/>
            <person name="Castanera R."/>
            <person name="Culley D."/>
            <person name="Daum C."/>
            <person name="Ezra D."/>
            <person name="Gonzalez J."/>
            <person name="Henrissat B."/>
            <person name="Kuo A."/>
            <person name="Liang C."/>
            <person name="Lipzen A."/>
            <person name="Lutzoni F."/>
            <person name="Magnuson J."/>
            <person name="Mondo S."/>
            <person name="Nolan M."/>
            <person name="Ohm R."/>
            <person name="Pangilinan J."/>
            <person name="Park H.-J."/>
            <person name="Ramirez L."/>
            <person name="Alfaro M."/>
            <person name="Sun H."/>
            <person name="Tritt A."/>
            <person name="Yoshinaga Y."/>
            <person name="Zwiers L.-H."/>
            <person name="Turgeon B."/>
            <person name="Goodwin S."/>
            <person name="Spatafora J."/>
            <person name="Crous P."/>
            <person name="Grigoriev I."/>
        </authorList>
    </citation>
    <scope>NUCLEOTIDE SEQUENCE</scope>
    <source>
        <strain evidence="3">CBS 627.86</strain>
    </source>
</reference>
<feature type="region of interest" description="Disordered" evidence="2">
    <location>
        <begin position="538"/>
        <end position="588"/>
    </location>
</feature>
<feature type="compositionally biased region" description="Low complexity" evidence="2">
    <location>
        <begin position="996"/>
        <end position="1005"/>
    </location>
</feature>
<feature type="compositionally biased region" description="Low complexity" evidence="2">
    <location>
        <begin position="167"/>
        <end position="189"/>
    </location>
</feature>
<feature type="region of interest" description="Disordered" evidence="2">
    <location>
        <begin position="480"/>
        <end position="511"/>
    </location>
</feature>
<feature type="region of interest" description="Disordered" evidence="2">
    <location>
        <begin position="921"/>
        <end position="940"/>
    </location>
</feature>
<dbReference type="Proteomes" id="UP000799770">
    <property type="component" value="Unassembled WGS sequence"/>
</dbReference>
<feature type="compositionally biased region" description="Low complexity" evidence="2">
    <location>
        <begin position="313"/>
        <end position="356"/>
    </location>
</feature>
<feature type="compositionally biased region" description="Low complexity" evidence="2">
    <location>
        <begin position="142"/>
        <end position="160"/>
    </location>
</feature>
<gene>
    <name evidence="3" type="ORF">BDV96DRAFT_550736</name>
</gene>
<feature type="compositionally biased region" description="Polar residues" evidence="2">
    <location>
        <begin position="1141"/>
        <end position="1160"/>
    </location>
</feature>
<feature type="region of interest" description="Disordered" evidence="2">
    <location>
        <begin position="609"/>
        <end position="811"/>
    </location>
</feature>
<feature type="compositionally biased region" description="Polar residues" evidence="2">
    <location>
        <begin position="128"/>
        <end position="141"/>
    </location>
</feature>
<evidence type="ECO:0000313" key="3">
    <source>
        <dbReference type="EMBL" id="KAF2112506.1"/>
    </source>
</evidence>
<feature type="compositionally biased region" description="Pro residues" evidence="2">
    <location>
        <begin position="623"/>
        <end position="641"/>
    </location>
</feature>
<feature type="compositionally biased region" description="Polar residues" evidence="2">
    <location>
        <begin position="56"/>
        <end position="70"/>
    </location>
</feature>
<feature type="region of interest" description="Disordered" evidence="2">
    <location>
        <begin position="1068"/>
        <end position="1241"/>
    </location>
</feature>
<evidence type="ECO:0000313" key="4">
    <source>
        <dbReference type="Proteomes" id="UP000799770"/>
    </source>
</evidence>
<feature type="compositionally biased region" description="Low complexity" evidence="2">
    <location>
        <begin position="1175"/>
        <end position="1189"/>
    </location>
</feature>
<feature type="compositionally biased region" description="Polar residues" evidence="2">
    <location>
        <begin position="224"/>
        <end position="248"/>
    </location>
</feature>
<feature type="compositionally biased region" description="Low complexity" evidence="2">
    <location>
        <begin position="14"/>
        <end position="25"/>
    </location>
</feature>
<feature type="compositionally biased region" description="Basic and acidic residues" evidence="2">
    <location>
        <begin position="921"/>
        <end position="930"/>
    </location>
</feature>
<feature type="compositionally biased region" description="Low complexity" evidence="2">
    <location>
        <begin position="71"/>
        <end position="91"/>
    </location>
</feature>
<feature type="compositionally biased region" description="Low complexity" evidence="2">
    <location>
        <begin position="788"/>
        <end position="803"/>
    </location>
</feature>
<feature type="compositionally biased region" description="Low complexity" evidence="2">
    <location>
        <begin position="1109"/>
        <end position="1140"/>
    </location>
</feature>
<feature type="compositionally biased region" description="Polar residues" evidence="2">
    <location>
        <begin position="256"/>
        <end position="272"/>
    </location>
</feature>
<keyword evidence="4" id="KW-1185">Reference proteome</keyword>
<feature type="compositionally biased region" description="Polar residues" evidence="2">
    <location>
        <begin position="1202"/>
        <end position="1213"/>
    </location>
</feature>
<name>A0A6A5Z050_9PLEO</name>
<accession>A0A6A5Z050</accession>
<feature type="compositionally biased region" description="Polar residues" evidence="2">
    <location>
        <begin position="753"/>
        <end position="769"/>
    </location>
</feature>
<protein>
    <submittedName>
        <fullName evidence="3">Uncharacterized protein</fullName>
    </submittedName>
</protein>
<proteinExistence type="predicted"/>
<feature type="region of interest" description="Disordered" evidence="2">
    <location>
        <begin position="990"/>
        <end position="1054"/>
    </location>
</feature>
<dbReference type="EMBL" id="ML977331">
    <property type="protein sequence ID" value="KAF2112506.1"/>
    <property type="molecule type" value="Genomic_DNA"/>
</dbReference>
<evidence type="ECO:0000256" key="2">
    <source>
        <dbReference type="SAM" id="MobiDB-lite"/>
    </source>
</evidence>
<feature type="region of interest" description="Disordered" evidence="2">
    <location>
        <begin position="1"/>
        <end position="366"/>
    </location>
</feature>
<sequence>MQNYNQQPQGYQRPGSAASFAGQAGAPPPPPYGGNQGYQSAAPNSTSQWAPPPQPTQHVGGQQWNPSPQTSQPQNNWGGQSQQGSGGYNPSVYGAMPGAYQNPSTGQPQYQTQHQDIPPPPPPKPQAFIQQNQQANTQNWSQQPAYGVQQGQQNYQAQQQSTGFTPQGQSQQAGYQQQGGLQDQVPSQQPYNTAAPPPPSQTPGGSYFPPAQQGGRPGSIYGADQTQGFSSPTTQQTPNTVFSPNEQQPAYIPPSLTGQGVQSYMPVNTNPQAGVYIPPPPDIPAWQQATHAPLQGGQKKFRYTKPSVDPSLQSQQSQGYQQQMGTGQPMQQGQFNQQPFQQQQQFAQPAQNQFQPHHQHQGSMEAGQFVQPQQPLTQQFVHPEPHQNQFQQPQQPQGFVQQPQVQQQPNQQFPQQGQQWQPTPPSDQAYVHQQPNIPAPYGVQQLVQQQQQWQPGHHAQASIAGQQFAYDQGIQAPKPISGHTGTTPPGFVHDASPHSQPVSPVQNRHSMSFSPGHPANLGRTGSVSSIAMGALRNQHAESIKTSSPAPSVKAVAPAPATVPTSPPALGDPSAFSALGSGGPSDWEHFGAIDEEIDDEELFVGKKEDTKNEPAELGAELPAGPTPPPPPPADEWPTPPAQHAPLNVGIQRRDTFQPTPPPPHSTGTPSQQPSRPPPAQQTFVMGDEIVSTQTSPRVPTSLPPPTHQSFVMNDGSGWVAPKQGTPAQQQPHAPPPQSFPPQTSNAIIMDDGGWTSQAATTQSRNQTPIQQPHAPPLAGTPLIMGDTGAWGAPQQPPAQVQGAWDARPQANNDVRVAELKAKDDAYESLKTNAEKEKADLRAEMEKLKTGLESAKSHAASEKTVLNEQIESMKAAAAQAKTNVDALIKEKDSTIEMHKEDMEGKDEVIKERDATIADLRRQLDAEKSRELPKPTPADLVPDIDPWYAGSLERYISMLRSEATEPQVEDKIKTFQSFLKAESGIRGLEYYSSPPPAPVAQEPVVSPPHSEVSLSRGVSNASTRKQDIQVQIPQHRVSPDEEPLAYSPGGRPLIQRRPTLQTLESIGSEQSFMMSSRPEQPPPLKTTSEKRASGEPILTPTSSNDDDFNKTPIQSPPEEQQQPQYKAYVPPAGAPTTATTQATHRQSMSFGSITPIQPLNTSKGKSDEIFFGEPRPQPASKPTSRPTTSTSTLGDVPVPVPAPLSFTSQSTATPSPGKNPLDTLSDLLPTQIAPTQPNPRLGEIKKQAQALPSDFTYITELTRKWEKQAAQNRAKLDRERHKRQQESEARTDELFNDNEISYADIGQIEDEFKEKERDLKAQEDREEYKSYVEEVFDRVYDGLQGDIKHLMESYIEVEALLHSSVSGIQSFSSPDIPSTKDSLDTLRDLRTVLEVRYDKVVSAVAERDKRYKKTELQPLYARGDIKKMKSVEKHFENAEKQAIVRAKGEKAERVGELVRMAEEVVVRAVGVEQGDLDKILAAMRALASPAEDNGQREVVGRAGGTLLALKASSKALLGIFNNLEIELNTAVLEAEIAQARASGTPPEKIAEFEREMKDGEKKLVDEYLRRVKVLEQDQGEIDALVQEKGGVVSVGAGKVLSEEEERQVRIRKALEEAKRRNGEL</sequence>
<feature type="compositionally biased region" description="Polar residues" evidence="2">
    <location>
        <begin position="497"/>
        <end position="511"/>
    </location>
</feature>
<feature type="coiled-coil region" evidence="1">
    <location>
        <begin position="1517"/>
        <end position="1617"/>
    </location>
</feature>